<dbReference type="GO" id="GO:0016987">
    <property type="term" value="F:sigma factor activity"/>
    <property type="evidence" value="ECO:0007669"/>
    <property type="project" value="UniProtKB-KW"/>
</dbReference>
<dbReference type="SUPFAM" id="SSF88659">
    <property type="entry name" value="Sigma3 and sigma4 domains of RNA polymerase sigma factors"/>
    <property type="match status" value="1"/>
</dbReference>
<sequence length="201" mass="23813">MSSKINTEIEHGRKEAFHKDDENLLRYFFDLHHKSLRYFAKGLVSNEAEAEDIVASCFVKLWQFREQYSDPTKIKAFLYISCRNTCLDYLKKNKRRKGWQDEYLRQLEGDDERILQRAAESAYLDIINREIEELPEKCAEVFKLLYFEHKTTDEIANQLNISVKTVRNHKARAVKQLRYAFVEKGLSDAMMFAVILFLNSK</sequence>
<dbReference type="NCBIfam" id="TIGR02937">
    <property type="entry name" value="sigma70-ECF"/>
    <property type="match status" value="1"/>
</dbReference>
<dbReference type="Pfam" id="PF04542">
    <property type="entry name" value="Sigma70_r2"/>
    <property type="match status" value="1"/>
</dbReference>
<keyword evidence="4" id="KW-0804">Transcription</keyword>
<dbReference type="InterPro" id="IPR036388">
    <property type="entry name" value="WH-like_DNA-bd_sf"/>
</dbReference>
<dbReference type="GO" id="GO:0003677">
    <property type="term" value="F:DNA binding"/>
    <property type="evidence" value="ECO:0007669"/>
    <property type="project" value="InterPro"/>
</dbReference>
<keyword evidence="8" id="KW-1185">Reference proteome</keyword>
<dbReference type="InterPro" id="IPR013325">
    <property type="entry name" value="RNA_pol_sigma_r2"/>
</dbReference>
<evidence type="ECO:0000256" key="1">
    <source>
        <dbReference type="ARBA" id="ARBA00010641"/>
    </source>
</evidence>
<dbReference type="InterPro" id="IPR007627">
    <property type="entry name" value="RNA_pol_sigma70_r2"/>
</dbReference>
<dbReference type="InterPro" id="IPR013249">
    <property type="entry name" value="RNA_pol_sigma70_r4_t2"/>
</dbReference>
<feature type="domain" description="RNA polymerase sigma factor 70 region 4 type 2" evidence="6">
    <location>
        <begin position="126"/>
        <end position="177"/>
    </location>
</feature>
<dbReference type="InterPro" id="IPR014327">
    <property type="entry name" value="RNA_pol_sigma70_bacteroid"/>
</dbReference>
<dbReference type="AlphaFoldDB" id="A0A4R0NDP9"/>
<feature type="domain" description="RNA polymerase sigma-70 region 2" evidence="5">
    <location>
        <begin position="29"/>
        <end position="96"/>
    </location>
</feature>
<proteinExistence type="inferred from homology"/>
<accession>A0A4R0NDP9</accession>
<dbReference type="InterPro" id="IPR014284">
    <property type="entry name" value="RNA_pol_sigma-70_dom"/>
</dbReference>
<dbReference type="PANTHER" id="PTHR43133">
    <property type="entry name" value="RNA POLYMERASE ECF-TYPE SIGMA FACTO"/>
    <property type="match status" value="1"/>
</dbReference>
<evidence type="ECO:0000256" key="4">
    <source>
        <dbReference type="ARBA" id="ARBA00023163"/>
    </source>
</evidence>
<dbReference type="InterPro" id="IPR039425">
    <property type="entry name" value="RNA_pol_sigma-70-like"/>
</dbReference>
<dbReference type="SUPFAM" id="SSF88946">
    <property type="entry name" value="Sigma2 domain of RNA polymerase sigma factors"/>
    <property type="match status" value="1"/>
</dbReference>
<dbReference type="NCBIfam" id="TIGR02985">
    <property type="entry name" value="Sig70_bacteroi1"/>
    <property type="match status" value="1"/>
</dbReference>
<gene>
    <name evidence="7" type="ORF">EZ444_04395</name>
</gene>
<dbReference type="Pfam" id="PF08281">
    <property type="entry name" value="Sigma70_r4_2"/>
    <property type="match status" value="1"/>
</dbReference>
<comment type="caution">
    <text evidence="7">The sequence shown here is derived from an EMBL/GenBank/DDBJ whole genome shotgun (WGS) entry which is preliminary data.</text>
</comment>
<dbReference type="Proteomes" id="UP000291117">
    <property type="component" value="Unassembled WGS sequence"/>
</dbReference>
<evidence type="ECO:0000256" key="3">
    <source>
        <dbReference type="ARBA" id="ARBA00023082"/>
    </source>
</evidence>
<keyword evidence="3" id="KW-0731">Sigma factor</keyword>
<dbReference type="RefSeq" id="WP_131607512.1">
    <property type="nucleotide sequence ID" value="NZ_SJSM01000002.1"/>
</dbReference>
<evidence type="ECO:0000313" key="7">
    <source>
        <dbReference type="EMBL" id="TCC98529.1"/>
    </source>
</evidence>
<dbReference type="CDD" id="cd06171">
    <property type="entry name" value="Sigma70_r4"/>
    <property type="match status" value="1"/>
</dbReference>
<dbReference type="EMBL" id="SJSM01000002">
    <property type="protein sequence ID" value="TCC98529.1"/>
    <property type="molecule type" value="Genomic_DNA"/>
</dbReference>
<evidence type="ECO:0000313" key="8">
    <source>
        <dbReference type="Proteomes" id="UP000291117"/>
    </source>
</evidence>
<evidence type="ECO:0000256" key="2">
    <source>
        <dbReference type="ARBA" id="ARBA00023015"/>
    </source>
</evidence>
<name>A0A4R0NDP9_9SPHI</name>
<dbReference type="Gene3D" id="1.10.10.10">
    <property type="entry name" value="Winged helix-like DNA-binding domain superfamily/Winged helix DNA-binding domain"/>
    <property type="match status" value="1"/>
</dbReference>
<dbReference type="OrthoDB" id="656273at2"/>
<evidence type="ECO:0000259" key="5">
    <source>
        <dbReference type="Pfam" id="PF04542"/>
    </source>
</evidence>
<comment type="similarity">
    <text evidence="1">Belongs to the sigma-70 factor family. ECF subfamily.</text>
</comment>
<dbReference type="GO" id="GO:0006352">
    <property type="term" value="P:DNA-templated transcription initiation"/>
    <property type="evidence" value="ECO:0007669"/>
    <property type="project" value="InterPro"/>
</dbReference>
<organism evidence="7 8">
    <name type="scientific">Pedobacter hiemivivus</name>
    <dbReference type="NCBI Taxonomy" id="2530454"/>
    <lineage>
        <taxon>Bacteria</taxon>
        <taxon>Pseudomonadati</taxon>
        <taxon>Bacteroidota</taxon>
        <taxon>Sphingobacteriia</taxon>
        <taxon>Sphingobacteriales</taxon>
        <taxon>Sphingobacteriaceae</taxon>
        <taxon>Pedobacter</taxon>
    </lineage>
</organism>
<protein>
    <submittedName>
        <fullName evidence="7">RNA polymerase sigma-70 factor</fullName>
    </submittedName>
</protein>
<dbReference type="Gene3D" id="1.10.1740.10">
    <property type="match status" value="1"/>
</dbReference>
<dbReference type="PANTHER" id="PTHR43133:SF46">
    <property type="entry name" value="RNA POLYMERASE SIGMA-70 FACTOR ECF SUBFAMILY"/>
    <property type="match status" value="1"/>
</dbReference>
<keyword evidence="2" id="KW-0805">Transcription regulation</keyword>
<evidence type="ECO:0000259" key="6">
    <source>
        <dbReference type="Pfam" id="PF08281"/>
    </source>
</evidence>
<reference evidence="7 8" key="1">
    <citation type="submission" date="2019-02" db="EMBL/GenBank/DDBJ databases">
        <title>Pedobacter sp. RP-3-8 sp. nov., isolated from Arctic soil.</title>
        <authorList>
            <person name="Dahal R.H."/>
        </authorList>
    </citation>
    <scope>NUCLEOTIDE SEQUENCE [LARGE SCALE GENOMIC DNA]</scope>
    <source>
        <strain evidence="7 8">RP-3-8</strain>
    </source>
</reference>
<dbReference type="InterPro" id="IPR013324">
    <property type="entry name" value="RNA_pol_sigma_r3/r4-like"/>
</dbReference>